<dbReference type="CDD" id="cd00487">
    <property type="entry name" value="Pep_deformylase"/>
    <property type="match status" value="1"/>
</dbReference>
<dbReference type="Gene3D" id="3.90.45.10">
    <property type="entry name" value="Peptide deformylase"/>
    <property type="match status" value="1"/>
</dbReference>
<dbReference type="Proteomes" id="UP001236569">
    <property type="component" value="Unassembled WGS sequence"/>
</dbReference>
<evidence type="ECO:0000256" key="3">
    <source>
        <dbReference type="ARBA" id="ARBA00022801"/>
    </source>
</evidence>
<comment type="cofactor">
    <cofactor evidence="4">
        <name>Fe(2+)</name>
        <dbReference type="ChEBI" id="CHEBI:29033"/>
    </cofactor>
    <text evidence="4">Binds 1 Fe(2+) ion.</text>
</comment>
<keyword evidence="6" id="KW-1185">Reference proteome</keyword>
<gene>
    <name evidence="4" type="primary">def</name>
    <name evidence="5" type="ORF">QM480_05840</name>
</gene>
<feature type="binding site" evidence="4">
    <location>
        <position position="108"/>
    </location>
    <ligand>
        <name>Fe cation</name>
        <dbReference type="ChEBI" id="CHEBI:24875"/>
    </ligand>
</feature>
<keyword evidence="4" id="KW-0648">Protein biosynthesis</keyword>
<dbReference type="EC" id="3.5.1.88" evidence="4"/>
<comment type="similarity">
    <text evidence="1 4">Belongs to the polypeptide deformylase family.</text>
</comment>
<sequence>MIQPIYVYDQQILVQKCLDIPHDLPILPNLILDLWDTMRNAQGCGLSAPQIGLPYNVFVIDSQNAFQAIGKGFRKRYFDTEDKGIQEIFINPQLLEVSSKMWKAEEGCLSLPSLIKEVSRPWLIKISYYNEQLEHHVQEFSGLTARMILHELDHTKGILLINHMGVFTKKYLYFKLKSIKKGRVKVSYPISTR</sequence>
<dbReference type="Pfam" id="PF01327">
    <property type="entry name" value="Pep_deformylase"/>
    <property type="match status" value="1"/>
</dbReference>
<comment type="function">
    <text evidence="4">Removes the formyl group from the N-terminal Met of newly synthesized proteins. Requires at least a dipeptide for an efficient rate of reaction. N-terminal L-methionine is a prerequisite for activity but the enzyme has broad specificity at other positions.</text>
</comment>
<evidence type="ECO:0000313" key="5">
    <source>
        <dbReference type="EMBL" id="MDI9863834.1"/>
    </source>
</evidence>
<dbReference type="PIRSF" id="PIRSF004749">
    <property type="entry name" value="Pep_def"/>
    <property type="match status" value="1"/>
</dbReference>
<accession>A0ABT6YJT0</accession>
<dbReference type="InterPro" id="IPR023635">
    <property type="entry name" value="Peptide_deformylase"/>
</dbReference>
<protein>
    <recommendedName>
        <fullName evidence="4">Peptide deformylase</fullName>
        <shortName evidence="4">PDF</shortName>
        <ecNumber evidence="4">3.5.1.88</ecNumber>
    </recommendedName>
    <alternativeName>
        <fullName evidence="4">Polypeptide deformylase</fullName>
    </alternativeName>
</protein>
<reference evidence="5 6" key="1">
    <citation type="submission" date="2023-05" db="EMBL/GenBank/DDBJ databases">
        <title>Novel species of genus Flectobacillus isolated from stream in China.</title>
        <authorList>
            <person name="Lu H."/>
        </authorList>
    </citation>
    <scope>NUCLEOTIDE SEQUENCE [LARGE SCALE GENOMIC DNA]</scope>
    <source>
        <strain evidence="5 6">DC10W</strain>
    </source>
</reference>
<keyword evidence="2 4" id="KW-0479">Metal-binding</keyword>
<comment type="catalytic activity">
    <reaction evidence="4">
        <text>N-terminal N-formyl-L-methionyl-[peptide] + H2O = N-terminal L-methionyl-[peptide] + formate</text>
        <dbReference type="Rhea" id="RHEA:24420"/>
        <dbReference type="Rhea" id="RHEA-COMP:10639"/>
        <dbReference type="Rhea" id="RHEA-COMP:10640"/>
        <dbReference type="ChEBI" id="CHEBI:15377"/>
        <dbReference type="ChEBI" id="CHEBI:15740"/>
        <dbReference type="ChEBI" id="CHEBI:49298"/>
        <dbReference type="ChEBI" id="CHEBI:64731"/>
        <dbReference type="EC" id="3.5.1.88"/>
    </reaction>
</comment>
<dbReference type="EMBL" id="JASHID010000003">
    <property type="protein sequence ID" value="MDI9863834.1"/>
    <property type="molecule type" value="Genomic_DNA"/>
</dbReference>
<feature type="binding site" evidence="4">
    <location>
        <position position="150"/>
    </location>
    <ligand>
        <name>Fe cation</name>
        <dbReference type="ChEBI" id="CHEBI:24875"/>
    </ligand>
</feature>
<evidence type="ECO:0000256" key="4">
    <source>
        <dbReference type="HAMAP-Rule" id="MF_00163"/>
    </source>
</evidence>
<dbReference type="SUPFAM" id="SSF56420">
    <property type="entry name" value="Peptide deformylase"/>
    <property type="match status" value="1"/>
</dbReference>
<keyword evidence="4" id="KW-0408">Iron</keyword>
<dbReference type="RefSeq" id="WP_283327401.1">
    <property type="nucleotide sequence ID" value="NZ_JASHIC010000012.1"/>
</dbReference>
<evidence type="ECO:0000256" key="1">
    <source>
        <dbReference type="ARBA" id="ARBA00010759"/>
    </source>
</evidence>
<dbReference type="PANTHER" id="PTHR10458">
    <property type="entry name" value="PEPTIDE DEFORMYLASE"/>
    <property type="match status" value="1"/>
</dbReference>
<dbReference type="PANTHER" id="PTHR10458:SF22">
    <property type="entry name" value="PEPTIDE DEFORMYLASE"/>
    <property type="match status" value="1"/>
</dbReference>
<proteinExistence type="inferred from homology"/>
<name>A0ABT6YJT0_9BACT</name>
<feature type="binding site" evidence="4">
    <location>
        <position position="154"/>
    </location>
    <ligand>
        <name>Fe cation</name>
        <dbReference type="ChEBI" id="CHEBI:24875"/>
    </ligand>
</feature>
<dbReference type="HAMAP" id="MF_00163">
    <property type="entry name" value="Pep_deformylase"/>
    <property type="match status" value="1"/>
</dbReference>
<comment type="caution">
    <text evidence="5">The sequence shown here is derived from an EMBL/GenBank/DDBJ whole genome shotgun (WGS) entry which is preliminary data.</text>
</comment>
<organism evidence="5 6">
    <name type="scientific">Flectobacillus longus</name>
    <dbReference type="NCBI Taxonomy" id="2984207"/>
    <lineage>
        <taxon>Bacteria</taxon>
        <taxon>Pseudomonadati</taxon>
        <taxon>Bacteroidota</taxon>
        <taxon>Cytophagia</taxon>
        <taxon>Cytophagales</taxon>
        <taxon>Flectobacillaceae</taxon>
        <taxon>Flectobacillus</taxon>
    </lineage>
</organism>
<evidence type="ECO:0000313" key="6">
    <source>
        <dbReference type="Proteomes" id="UP001236569"/>
    </source>
</evidence>
<dbReference type="PRINTS" id="PR01576">
    <property type="entry name" value="PDEFORMYLASE"/>
</dbReference>
<evidence type="ECO:0000256" key="2">
    <source>
        <dbReference type="ARBA" id="ARBA00022723"/>
    </source>
</evidence>
<keyword evidence="3 4" id="KW-0378">Hydrolase</keyword>
<dbReference type="InterPro" id="IPR036821">
    <property type="entry name" value="Peptide_deformylase_sf"/>
</dbReference>
<feature type="active site" evidence="4">
    <location>
        <position position="151"/>
    </location>
</feature>